<name>A0A3N4D0Z3_9ACTN</name>
<organism evidence="1 4">
    <name type="scientific">Arachnia propionica</name>
    <dbReference type="NCBI Taxonomy" id="1750"/>
    <lineage>
        <taxon>Bacteria</taxon>
        <taxon>Bacillati</taxon>
        <taxon>Actinomycetota</taxon>
        <taxon>Actinomycetes</taxon>
        <taxon>Propionibacteriales</taxon>
        <taxon>Propionibacteriaceae</taxon>
        <taxon>Arachnia</taxon>
    </lineage>
</organism>
<dbReference type="Proteomes" id="UP000677180">
    <property type="component" value="Chromosome"/>
</dbReference>
<dbReference type="GeneID" id="64407449"/>
<proteinExistence type="predicted"/>
<dbReference type="EMBL" id="LR134406">
    <property type="protein sequence ID" value="VEH70691.1"/>
    <property type="molecule type" value="Genomic_DNA"/>
</dbReference>
<reference evidence="2 3" key="1">
    <citation type="submission" date="2018-12" db="EMBL/GenBank/DDBJ databases">
        <authorList>
            <consortium name="Pathogen Informatics"/>
        </authorList>
    </citation>
    <scope>NUCLEOTIDE SEQUENCE [LARGE SCALE GENOMIC DNA]</scope>
    <source>
        <strain evidence="2 3">NCTC12967</strain>
    </source>
</reference>
<evidence type="ECO:0000313" key="1">
    <source>
        <dbReference type="EMBL" id="QUC12168.1"/>
    </source>
</evidence>
<dbReference type="EMBL" id="CP072385">
    <property type="protein sequence ID" value="QUC12168.1"/>
    <property type="molecule type" value="Genomic_DNA"/>
</dbReference>
<keyword evidence="3" id="KW-1185">Reference proteome</keyword>
<dbReference type="AlphaFoldDB" id="A0A3N4D0Z3"/>
<evidence type="ECO:0000313" key="3">
    <source>
        <dbReference type="Proteomes" id="UP000273044"/>
    </source>
</evidence>
<accession>A0A3N4D0Z3</accession>
<dbReference type="Proteomes" id="UP000273044">
    <property type="component" value="Chromosome"/>
</dbReference>
<dbReference type="OrthoDB" id="4774239at2"/>
<gene>
    <name evidence="1" type="ORF">J5A53_05620</name>
    <name evidence="2" type="ORF">NCTC12967_01997</name>
</gene>
<evidence type="ECO:0000313" key="4">
    <source>
        <dbReference type="Proteomes" id="UP000677180"/>
    </source>
</evidence>
<protein>
    <submittedName>
        <fullName evidence="1">Uncharacterized protein</fullName>
    </submittedName>
</protein>
<sequence length="68" mass="7662">MALIHNDCRGLCDWHAAGELHDGLPLFRCNGCRSEWTPAERWTPINADGEMSEGVLAARAMPKVRRDR</sequence>
<reference evidence="1" key="2">
    <citation type="submission" date="2021-03" db="EMBL/GenBank/DDBJ databases">
        <title>Human Oral Microbial Genomes.</title>
        <authorList>
            <person name="Johnston C.D."/>
            <person name="Chen T."/>
            <person name="Dewhirst F.E."/>
        </authorList>
    </citation>
    <scope>NUCLEOTIDE SEQUENCE</scope>
    <source>
        <strain evidence="1">F0714</strain>
    </source>
</reference>
<evidence type="ECO:0000313" key="2">
    <source>
        <dbReference type="EMBL" id="VEH70691.1"/>
    </source>
</evidence>
<dbReference type="RefSeq" id="WP_041696537.1">
    <property type="nucleotide sequence ID" value="NZ_CAJZDL010000039.1"/>
</dbReference>